<protein>
    <submittedName>
        <fullName evidence="2">Uncharacterized protein</fullName>
    </submittedName>
</protein>
<reference evidence="2 3" key="1">
    <citation type="journal article" date="2019" name="Commun. Biol.">
        <title>The bagworm genome reveals a unique fibroin gene that provides high tensile strength.</title>
        <authorList>
            <person name="Kono N."/>
            <person name="Nakamura H."/>
            <person name="Ohtoshi R."/>
            <person name="Tomita M."/>
            <person name="Numata K."/>
            <person name="Arakawa K."/>
        </authorList>
    </citation>
    <scope>NUCLEOTIDE SEQUENCE [LARGE SCALE GENOMIC DNA]</scope>
</reference>
<sequence length="102" mass="11589">MRLMTAQIMRNLKVTPQPVEHATVAACSHLTNIAENLIYDAAAPCILIGQDNWGLIVLRQIKQLEPRQSLGYGRKSVFRTQVTLTQKRNGDPPLHHHSQRWP</sequence>
<organism evidence="2 3">
    <name type="scientific">Eumeta variegata</name>
    <name type="common">Bagworm moth</name>
    <name type="synonym">Eumeta japonica</name>
    <dbReference type="NCBI Taxonomy" id="151549"/>
    <lineage>
        <taxon>Eukaryota</taxon>
        <taxon>Metazoa</taxon>
        <taxon>Ecdysozoa</taxon>
        <taxon>Arthropoda</taxon>
        <taxon>Hexapoda</taxon>
        <taxon>Insecta</taxon>
        <taxon>Pterygota</taxon>
        <taxon>Neoptera</taxon>
        <taxon>Endopterygota</taxon>
        <taxon>Lepidoptera</taxon>
        <taxon>Glossata</taxon>
        <taxon>Ditrysia</taxon>
        <taxon>Tineoidea</taxon>
        <taxon>Psychidae</taxon>
        <taxon>Oiketicinae</taxon>
        <taxon>Eumeta</taxon>
    </lineage>
</organism>
<evidence type="ECO:0000256" key="1">
    <source>
        <dbReference type="SAM" id="MobiDB-lite"/>
    </source>
</evidence>
<gene>
    <name evidence="2" type="ORF">EVAR_39307_1</name>
</gene>
<dbReference type="AlphaFoldDB" id="A0A4C1VYC2"/>
<comment type="caution">
    <text evidence="2">The sequence shown here is derived from an EMBL/GenBank/DDBJ whole genome shotgun (WGS) entry which is preliminary data.</text>
</comment>
<name>A0A4C1VYC2_EUMVA</name>
<dbReference type="Proteomes" id="UP000299102">
    <property type="component" value="Unassembled WGS sequence"/>
</dbReference>
<feature type="region of interest" description="Disordered" evidence="1">
    <location>
        <begin position="81"/>
        <end position="102"/>
    </location>
</feature>
<keyword evidence="3" id="KW-1185">Reference proteome</keyword>
<proteinExistence type="predicted"/>
<dbReference type="EMBL" id="BGZK01000432">
    <property type="protein sequence ID" value="GBP43249.1"/>
    <property type="molecule type" value="Genomic_DNA"/>
</dbReference>
<evidence type="ECO:0000313" key="2">
    <source>
        <dbReference type="EMBL" id="GBP43249.1"/>
    </source>
</evidence>
<dbReference type="OrthoDB" id="6363640at2759"/>
<accession>A0A4C1VYC2</accession>
<evidence type="ECO:0000313" key="3">
    <source>
        <dbReference type="Proteomes" id="UP000299102"/>
    </source>
</evidence>